<evidence type="ECO:0000259" key="2">
    <source>
        <dbReference type="Pfam" id="PF06985"/>
    </source>
</evidence>
<evidence type="ECO:0000313" key="4">
    <source>
        <dbReference type="EMBL" id="KAJ9614401.1"/>
    </source>
</evidence>
<dbReference type="PANTHER" id="PTHR10622:SF12">
    <property type="entry name" value="HET DOMAIN-CONTAINING PROTEIN"/>
    <property type="match status" value="1"/>
</dbReference>
<feature type="domain" description="DUF8212" evidence="3">
    <location>
        <begin position="240"/>
        <end position="263"/>
    </location>
</feature>
<dbReference type="Pfam" id="PF06985">
    <property type="entry name" value="HET"/>
    <property type="match status" value="1"/>
</dbReference>
<sequence>MWLLDTSSLRLKYFTAASKIKYAILSHTWDDEEITFQDITRIETGDVRRTTSSGFRKIKHACKIAKSQNLGWCWIDTCCIDKSSSAELSEAINSMFAWYKGSTVCYVYLNDFEPSQLMEACPSNATLPSAHIQSQFYKCRWFFRGWTLQELIAPRRVEFYNKYWQHLGDKSSEVLRQLLFPMTRIDPEILEDSSLLPRLPAARKMSWASQRVTTREEDTAYCLMGIFDVNMPLLYGEGRKAFQRLQEQIFVQTSDLSLFAWDMDEDPVLAMQGQGSGFFANGPKLFRKCSTLKHDSSRRRLNKHCKIDDNSIEVEILTSKEWWQKEGSHLLDLNCARMAGSASSPLWLALRLHGSGAVIARDPVWVVQASVSRAEWYRDATIARVRLSKHPPNDAARDTLHFNETIAIKFQHIDPRFGKLKVKEGLPATHWSDSLSGPLQGRLYDSRPDLSSIAVLPFTFLFNTATLPAQLALVVIPKQVPGGGAAALCGIFQIDEDSDRYSARITEAAHRNYSGRSLREDDSVLEEILDELCVSCGNAWGEISPSTLPQSARLLEHWGNRTHRFYILSEDEIRNSGEAQYSGVRLFMIGYECYSWDRSAKAAIPSKARSTDKNLISLEVERRRQHTVPRLKALPAPASNGKGSEKLIRGIPDQPEI</sequence>
<comment type="caution">
    <text evidence="4">The sequence shown here is derived from an EMBL/GenBank/DDBJ whole genome shotgun (WGS) entry which is preliminary data.</text>
</comment>
<name>A0AA38XJ57_9EURO</name>
<dbReference type="AlphaFoldDB" id="A0AA38XJ57"/>
<dbReference type="EMBL" id="JAPDRK010000003">
    <property type="protein sequence ID" value="KAJ9614401.1"/>
    <property type="molecule type" value="Genomic_DNA"/>
</dbReference>
<feature type="domain" description="Heterokaryon incompatibility" evidence="2">
    <location>
        <begin position="22"/>
        <end position="116"/>
    </location>
</feature>
<feature type="region of interest" description="Disordered" evidence="1">
    <location>
        <begin position="634"/>
        <end position="657"/>
    </location>
</feature>
<proteinExistence type="predicted"/>
<dbReference type="Pfam" id="PF26640">
    <property type="entry name" value="DUF8212"/>
    <property type="match status" value="1"/>
</dbReference>
<evidence type="ECO:0000259" key="3">
    <source>
        <dbReference type="Pfam" id="PF26640"/>
    </source>
</evidence>
<dbReference type="InterPro" id="IPR058525">
    <property type="entry name" value="DUF8212"/>
</dbReference>
<protein>
    <recommendedName>
        <fullName evidence="6">Heterokaryon incompatibility domain-containing protein</fullName>
    </recommendedName>
</protein>
<accession>A0AA38XJ57</accession>
<reference evidence="4" key="1">
    <citation type="submission" date="2022-10" db="EMBL/GenBank/DDBJ databases">
        <title>Culturing micro-colonial fungi from biological soil crusts in the Mojave desert and describing Neophaeococcomyces mojavensis, and introducing the new genera and species Taxawa tesnikishii.</title>
        <authorList>
            <person name="Kurbessoian T."/>
            <person name="Stajich J.E."/>
        </authorList>
    </citation>
    <scope>NUCLEOTIDE SEQUENCE</scope>
    <source>
        <strain evidence="4">TK_41</strain>
    </source>
</reference>
<dbReference type="Proteomes" id="UP001172673">
    <property type="component" value="Unassembled WGS sequence"/>
</dbReference>
<dbReference type="PANTHER" id="PTHR10622">
    <property type="entry name" value="HET DOMAIN-CONTAINING PROTEIN"/>
    <property type="match status" value="1"/>
</dbReference>
<organism evidence="4 5">
    <name type="scientific">Cladophialophora chaetospira</name>
    <dbReference type="NCBI Taxonomy" id="386627"/>
    <lineage>
        <taxon>Eukaryota</taxon>
        <taxon>Fungi</taxon>
        <taxon>Dikarya</taxon>
        <taxon>Ascomycota</taxon>
        <taxon>Pezizomycotina</taxon>
        <taxon>Eurotiomycetes</taxon>
        <taxon>Chaetothyriomycetidae</taxon>
        <taxon>Chaetothyriales</taxon>
        <taxon>Herpotrichiellaceae</taxon>
        <taxon>Cladophialophora</taxon>
    </lineage>
</organism>
<dbReference type="InterPro" id="IPR010730">
    <property type="entry name" value="HET"/>
</dbReference>
<evidence type="ECO:0000313" key="5">
    <source>
        <dbReference type="Proteomes" id="UP001172673"/>
    </source>
</evidence>
<evidence type="ECO:0000256" key="1">
    <source>
        <dbReference type="SAM" id="MobiDB-lite"/>
    </source>
</evidence>
<gene>
    <name evidence="4" type="ORF">H2200_002537</name>
</gene>
<keyword evidence="5" id="KW-1185">Reference proteome</keyword>
<evidence type="ECO:0008006" key="6">
    <source>
        <dbReference type="Google" id="ProtNLM"/>
    </source>
</evidence>